<dbReference type="AlphaFoldDB" id="A0A3A8AV11"/>
<dbReference type="InterPro" id="IPR027417">
    <property type="entry name" value="P-loop_NTPase"/>
</dbReference>
<keyword evidence="3" id="KW-1185">Reference proteome</keyword>
<dbReference type="OrthoDB" id="8481769at2"/>
<protein>
    <recommendedName>
        <fullName evidence="4">Sulfotransferase family protein</fullName>
    </recommendedName>
</protein>
<organism evidence="2 3">
    <name type="scientific">Roseovarius spongiae</name>
    <dbReference type="NCBI Taxonomy" id="2320272"/>
    <lineage>
        <taxon>Bacteria</taxon>
        <taxon>Pseudomonadati</taxon>
        <taxon>Pseudomonadota</taxon>
        <taxon>Alphaproteobacteria</taxon>
        <taxon>Rhodobacterales</taxon>
        <taxon>Roseobacteraceae</taxon>
        <taxon>Roseovarius</taxon>
    </lineage>
</organism>
<dbReference type="Proteomes" id="UP000281128">
    <property type="component" value="Unassembled WGS sequence"/>
</dbReference>
<comment type="caution">
    <text evidence="2">The sequence shown here is derived from an EMBL/GenBank/DDBJ whole genome shotgun (WGS) entry which is preliminary data.</text>
</comment>
<feature type="region of interest" description="Disordered" evidence="1">
    <location>
        <begin position="289"/>
        <end position="313"/>
    </location>
</feature>
<evidence type="ECO:0000256" key="1">
    <source>
        <dbReference type="SAM" id="MobiDB-lite"/>
    </source>
</evidence>
<proteinExistence type="predicted"/>
<dbReference type="SUPFAM" id="SSF52540">
    <property type="entry name" value="P-loop containing nucleoside triphosphate hydrolases"/>
    <property type="match status" value="1"/>
</dbReference>
<dbReference type="EMBL" id="RAPE01000002">
    <property type="protein sequence ID" value="RKF14918.1"/>
    <property type="molecule type" value="Genomic_DNA"/>
</dbReference>
<evidence type="ECO:0000313" key="2">
    <source>
        <dbReference type="EMBL" id="RKF14918.1"/>
    </source>
</evidence>
<gene>
    <name evidence="2" type="ORF">D6850_08605</name>
</gene>
<accession>A0A3A8AV11</accession>
<sequence length="313" mass="34644">MDIILHLGAHRTASTSFQLYMRRNRRALGAAGIAFWGPRQTRNGLLNGAISTPGTMPAARQLRRARGRIALQVYKLREAGMQRLVLSDENLIGSPRRNIRDMRLYPAAGERMARYREALGGRIARVVLSIRAQDAYWTSLLAYSIPRGGALPDSARLKRIAQEPRSWRDVITDLACALPGTELCVLPHEAFASRPERKLAAMCAMDAPPLCAAREWLNRSPRPDELRALLAERGEAPQLDAAPGDAQWTPFNPAQKAAMRESYADDIYWLRAGADGLAILTETPAEAGTVKTPALRAETRRGSRHDQGQRHLA</sequence>
<reference evidence="2 3" key="1">
    <citation type="submission" date="2018-09" db="EMBL/GenBank/DDBJ databases">
        <title>Roseovarius spongiae sp. nov., isolated from a marine sponge.</title>
        <authorList>
            <person name="Zhuang L."/>
            <person name="Luo L."/>
        </authorList>
    </citation>
    <scope>NUCLEOTIDE SEQUENCE [LARGE SCALE GENOMIC DNA]</scope>
    <source>
        <strain evidence="2 3">HN-E21</strain>
    </source>
</reference>
<dbReference type="RefSeq" id="WP_121165868.1">
    <property type="nucleotide sequence ID" value="NZ_RAPE01000002.1"/>
</dbReference>
<evidence type="ECO:0000313" key="3">
    <source>
        <dbReference type="Proteomes" id="UP000281128"/>
    </source>
</evidence>
<name>A0A3A8AV11_9RHOB</name>
<feature type="compositionally biased region" description="Basic and acidic residues" evidence="1">
    <location>
        <begin position="297"/>
        <end position="313"/>
    </location>
</feature>
<evidence type="ECO:0008006" key="4">
    <source>
        <dbReference type="Google" id="ProtNLM"/>
    </source>
</evidence>